<name>A0ABV5UL37_9PSEU</name>
<dbReference type="EMBL" id="JBHMBK010000115">
    <property type="protein sequence ID" value="MFB9691410.1"/>
    <property type="molecule type" value="Genomic_DNA"/>
</dbReference>
<comment type="caution">
    <text evidence="2">The sequence shown here is derived from an EMBL/GenBank/DDBJ whole genome shotgun (WGS) entry which is preliminary data.</text>
</comment>
<protein>
    <submittedName>
        <fullName evidence="2">Transposase</fullName>
    </submittedName>
</protein>
<accession>A0ABV5UL37</accession>
<organism evidence="2 3">
    <name type="scientific">Amycolatopsis plumensis</name>
    <dbReference type="NCBI Taxonomy" id="236508"/>
    <lineage>
        <taxon>Bacteria</taxon>
        <taxon>Bacillati</taxon>
        <taxon>Actinomycetota</taxon>
        <taxon>Actinomycetes</taxon>
        <taxon>Pseudonocardiales</taxon>
        <taxon>Pseudonocardiaceae</taxon>
        <taxon>Amycolatopsis</taxon>
    </lineage>
</organism>
<gene>
    <name evidence="2" type="ORF">ACFFTO_45220</name>
</gene>
<dbReference type="PANTHER" id="PTHR30007:SF0">
    <property type="entry name" value="TRANSPOSASE"/>
    <property type="match status" value="1"/>
</dbReference>
<dbReference type="Proteomes" id="UP001589535">
    <property type="component" value="Unassembled WGS sequence"/>
</dbReference>
<dbReference type="PANTHER" id="PTHR30007">
    <property type="entry name" value="PHP DOMAIN PROTEIN"/>
    <property type="match status" value="1"/>
</dbReference>
<evidence type="ECO:0000259" key="1">
    <source>
        <dbReference type="Pfam" id="PF01609"/>
    </source>
</evidence>
<dbReference type="RefSeq" id="WP_378208342.1">
    <property type="nucleotide sequence ID" value="NZ_JBHMBK010000115.1"/>
</dbReference>
<keyword evidence="3" id="KW-1185">Reference proteome</keyword>
<dbReference type="Pfam" id="PF01609">
    <property type="entry name" value="DDE_Tnp_1"/>
    <property type="match status" value="1"/>
</dbReference>
<proteinExistence type="predicted"/>
<reference evidence="2 3" key="1">
    <citation type="submission" date="2024-09" db="EMBL/GenBank/DDBJ databases">
        <authorList>
            <person name="Sun Q."/>
            <person name="Mori K."/>
        </authorList>
    </citation>
    <scope>NUCLEOTIDE SEQUENCE [LARGE SCALE GENOMIC DNA]</scope>
    <source>
        <strain evidence="2 3">JCM 13852</strain>
    </source>
</reference>
<feature type="non-terminal residue" evidence="2">
    <location>
        <position position="1"/>
    </location>
</feature>
<evidence type="ECO:0000313" key="3">
    <source>
        <dbReference type="Proteomes" id="UP001589535"/>
    </source>
</evidence>
<sequence length="159" mass="18172">AETVARAGRGYDGGKKIDGRKRHIATDTQGLLLVVLVTAANLQDRTAARLLLPALHAAHRGVRWVWADGGYTSADLVDWARKTLRMTLDIVKKIVGQKTFVILPRRWVVERTFSWITQARRNVRDYERLPEHSAAFINLSMITIMTRRLTRQKQRARTT</sequence>
<evidence type="ECO:0000313" key="2">
    <source>
        <dbReference type="EMBL" id="MFB9691410.1"/>
    </source>
</evidence>
<dbReference type="InterPro" id="IPR002559">
    <property type="entry name" value="Transposase_11"/>
</dbReference>
<feature type="domain" description="Transposase IS4-like" evidence="1">
    <location>
        <begin position="7"/>
        <end position="142"/>
    </location>
</feature>